<evidence type="ECO:0008006" key="4">
    <source>
        <dbReference type="Google" id="ProtNLM"/>
    </source>
</evidence>
<dbReference type="KEGG" id="kak:Kalk_13665"/>
<protein>
    <recommendedName>
        <fullName evidence="4">DUF349 domain-containing protein</fullName>
    </recommendedName>
</protein>
<reference evidence="3" key="1">
    <citation type="submission" date="2017-08" db="EMBL/GenBank/DDBJ databases">
        <title>Direct submision.</title>
        <authorList>
            <person name="Kim S.-J."/>
            <person name="Rhee S.-K."/>
        </authorList>
    </citation>
    <scope>NUCLEOTIDE SEQUENCE [LARGE SCALE GENOMIC DNA]</scope>
    <source>
        <strain evidence="3">GI5</strain>
    </source>
</reference>
<dbReference type="Pfam" id="PF03993">
    <property type="entry name" value="DUF349"/>
    <property type="match status" value="3"/>
</dbReference>
<dbReference type="EMBL" id="CP022684">
    <property type="protein sequence ID" value="AUM13403.1"/>
    <property type="molecule type" value="Genomic_DNA"/>
</dbReference>
<dbReference type="RefSeq" id="WP_101894781.1">
    <property type="nucleotide sequence ID" value="NZ_CP022684.1"/>
</dbReference>
<dbReference type="OrthoDB" id="5523335at2"/>
<accession>A0A2K9LMA9</accession>
<keyword evidence="3" id="KW-1185">Reference proteome</keyword>
<dbReference type="AlphaFoldDB" id="A0A2K9LMA9"/>
<feature type="coiled-coil region" evidence="1">
    <location>
        <begin position="179"/>
        <end position="213"/>
    </location>
</feature>
<proteinExistence type="predicted"/>
<dbReference type="InterPro" id="IPR007139">
    <property type="entry name" value="DUF349"/>
</dbReference>
<evidence type="ECO:0000256" key="1">
    <source>
        <dbReference type="SAM" id="Coils"/>
    </source>
</evidence>
<evidence type="ECO:0000313" key="3">
    <source>
        <dbReference type="Proteomes" id="UP000235116"/>
    </source>
</evidence>
<name>A0A2K9LMA9_9GAMM</name>
<gene>
    <name evidence="2" type="ORF">Kalk_13665</name>
</gene>
<keyword evidence="1" id="KW-0175">Coiled coil</keyword>
<feature type="coiled-coil region" evidence="1">
    <location>
        <begin position="256"/>
        <end position="287"/>
    </location>
</feature>
<organism evidence="2 3">
    <name type="scientific">Ketobacter alkanivorans</name>
    <dbReference type="NCBI Taxonomy" id="1917421"/>
    <lineage>
        <taxon>Bacteria</taxon>
        <taxon>Pseudomonadati</taxon>
        <taxon>Pseudomonadota</taxon>
        <taxon>Gammaproteobacteria</taxon>
        <taxon>Pseudomonadales</taxon>
        <taxon>Ketobacteraceae</taxon>
        <taxon>Ketobacter</taxon>
    </lineage>
</organism>
<evidence type="ECO:0000313" key="2">
    <source>
        <dbReference type="EMBL" id="AUM13403.1"/>
    </source>
</evidence>
<sequence length="961" mass="109738">MFKNLFKPKWQSAKPQVRIQALQNLNLSDDHDFHILELMAKGDVENEVRLAAIKRIPQRDKLLNLIKQEKDGSVRFAAIEHLIAVLAESGGGIDPVVRDMVLELDGHALAAIVEQTENADLGCLAISKISDEALLEGYAVKLPLALMRQTAAAKLQAEDVLERVVKASKGKDKSVWRICKDKLNALREEQQQEASIEQQLAELCQNLEMLSRLPYDNLYGPKLEHFQKQWQRMQHHADNETIHRFNRAYALCKATIDDISNEQDRLAEETKQQREALQERMAACEQLEEAVRQLSSIAVLQPSDIPALQALLNTQKTRWEEAAGVVEPAADERKRFTRIHGLLQRALDAVRKLGEHDEAIRNAATAVLGLEEATMATLQTKQRQLEKALGDLKWPEELAWPESLKLHQQALDHFERLRSKAKVMEDDAINNIKSIFNELSSEIEQGHLKPANRLLKEASQLVKHLPIKAASGYQKKLRELTLQVNELRDWQGFVATPKKEELISAMESLVGTDMDPQALSTKIRRLQDEWRGLGEADKGRNKELWDRFSAAADQAYEPCRGYFDKLSEVRQVNLDKRKNVCAQLEAYLQQYDWDNADWKAVNEVYNTAKSEWRLYTPVERKEGKKVQDQFNGLLDQLRDRLHGEFERNRVKREKLIEAVDALLEVENLAEAIEQAKSLQRDWRNVGMVARRDDARLWKRFRAACDKVFERRDQQREEVQKERAQNFVHGEHLCEQIEQLAESDLSDVKGARQEFRQLTKRYQDLGPIPRDQQDVIKARFQAVCDQFEAAIVGAEVALRQQGFKELWRRAAICDELEDSLVTANQGDLFGVAPESEWHSEQSMPVGAEAVLQARYDAVVNALKSAQVPTQDQLTENAERLHELCLKLEIAVGVDSPAEDQQKRMALQINRLNDGLTHRGDAVSSHQQVEQMQVEWAGIGPVATADRERFSKRFIAVLEKAKG</sequence>
<dbReference type="Proteomes" id="UP000235116">
    <property type="component" value="Chromosome"/>
</dbReference>